<reference evidence="6 7" key="1">
    <citation type="submission" date="2014-11" db="EMBL/GenBank/DDBJ databases">
        <title>A Rickettsiales Symbiont of Amoebae With Ancient Features.</title>
        <authorList>
            <person name="Schulz F."/>
            <person name="Martijn J."/>
            <person name="Wascher F."/>
            <person name="Kostanjsek R."/>
            <person name="Ettema T.J."/>
            <person name="Horn M."/>
        </authorList>
    </citation>
    <scope>NUCLEOTIDE SEQUENCE [LARGE SCALE GENOMIC DNA]</scope>
    <source>
        <strain evidence="6 7">UWC36</strain>
    </source>
</reference>
<evidence type="ECO:0000256" key="5">
    <source>
        <dbReference type="RuleBase" id="RU000562"/>
    </source>
</evidence>
<evidence type="ECO:0000256" key="1">
    <source>
        <dbReference type="ARBA" id="ARBA00008563"/>
    </source>
</evidence>
<keyword evidence="4 5" id="KW-0694">RNA-binding</keyword>
<evidence type="ECO:0000256" key="2">
    <source>
        <dbReference type="ARBA" id="ARBA00022980"/>
    </source>
</evidence>
<dbReference type="SUPFAM" id="SSF141091">
    <property type="entry name" value="L21p-like"/>
    <property type="match status" value="1"/>
</dbReference>
<dbReference type="GO" id="GO:0005840">
    <property type="term" value="C:ribosome"/>
    <property type="evidence" value="ECO:0007669"/>
    <property type="project" value="UniProtKB-KW"/>
</dbReference>
<organism evidence="6 7">
    <name type="scientific">Candidatus Jidaibacter acanthamoebae</name>
    <dbReference type="NCBI Taxonomy" id="86105"/>
    <lineage>
        <taxon>Bacteria</taxon>
        <taxon>Pseudomonadati</taxon>
        <taxon>Pseudomonadota</taxon>
        <taxon>Alphaproteobacteria</taxon>
        <taxon>Rickettsiales</taxon>
        <taxon>Candidatus Midichloriaceae</taxon>
        <taxon>Candidatus Jidaibacter</taxon>
    </lineage>
</organism>
<dbReference type="InterPro" id="IPR028909">
    <property type="entry name" value="bL21-like"/>
</dbReference>
<dbReference type="EMBL" id="JSWE01000058">
    <property type="protein sequence ID" value="KIE06015.1"/>
    <property type="molecule type" value="Genomic_DNA"/>
</dbReference>
<evidence type="ECO:0000313" key="7">
    <source>
        <dbReference type="Proteomes" id="UP000031258"/>
    </source>
</evidence>
<protein>
    <recommendedName>
        <fullName evidence="4">Large ribosomal subunit protein bL21</fullName>
    </recommendedName>
</protein>
<evidence type="ECO:0000256" key="3">
    <source>
        <dbReference type="ARBA" id="ARBA00023274"/>
    </source>
</evidence>
<keyword evidence="7" id="KW-1185">Reference proteome</keyword>
<name>A0A0C1R171_9RICK</name>
<dbReference type="GO" id="GO:0006412">
    <property type="term" value="P:translation"/>
    <property type="evidence" value="ECO:0007669"/>
    <property type="project" value="UniProtKB-UniRule"/>
</dbReference>
<dbReference type="GO" id="GO:1990904">
    <property type="term" value="C:ribonucleoprotein complex"/>
    <property type="evidence" value="ECO:0007669"/>
    <property type="project" value="UniProtKB-KW"/>
</dbReference>
<dbReference type="Pfam" id="PF00829">
    <property type="entry name" value="Ribosomal_L21p"/>
    <property type="match status" value="1"/>
</dbReference>
<evidence type="ECO:0000256" key="4">
    <source>
        <dbReference type="HAMAP-Rule" id="MF_01363"/>
    </source>
</evidence>
<evidence type="ECO:0000313" key="6">
    <source>
        <dbReference type="EMBL" id="KIE06015.1"/>
    </source>
</evidence>
<keyword evidence="4 5" id="KW-0699">rRNA-binding</keyword>
<dbReference type="GO" id="GO:0019843">
    <property type="term" value="F:rRNA binding"/>
    <property type="evidence" value="ECO:0007669"/>
    <property type="project" value="UniProtKB-UniRule"/>
</dbReference>
<keyword evidence="2 4" id="KW-0689">Ribosomal protein</keyword>
<dbReference type="PANTHER" id="PTHR21349:SF0">
    <property type="entry name" value="LARGE RIBOSOMAL SUBUNIT PROTEIN BL21M"/>
    <property type="match status" value="1"/>
</dbReference>
<dbReference type="STRING" id="86105.NF27_CG01950"/>
<dbReference type="InterPro" id="IPR036164">
    <property type="entry name" value="bL21-like_sf"/>
</dbReference>
<keyword evidence="3 4" id="KW-0687">Ribonucleoprotein</keyword>
<dbReference type="PANTHER" id="PTHR21349">
    <property type="entry name" value="50S RIBOSOMAL PROTEIN L21"/>
    <property type="match status" value="1"/>
</dbReference>
<comment type="similarity">
    <text evidence="1 4 5">Belongs to the bacterial ribosomal protein bL21 family.</text>
</comment>
<dbReference type="PATRIC" id="fig|86105.3.peg.430"/>
<comment type="caution">
    <text evidence="6">The sequence shown here is derived from an EMBL/GenBank/DDBJ whole genome shotgun (WGS) entry which is preliminary data.</text>
</comment>
<gene>
    <name evidence="6" type="primary">rplU_2</name>
    <name evidence="4" type="synonym">rplU</name>
    <name evidence="6" type="ORF">NF27_CG01950</name>
</gene>
<comment type="subunit">
    <text evidence="4">Part of the 50S ribosomal subunit. Contacts protein L20.</text>
</comment>
<accession>A0A0C1R171</accession>
<dbReference type="GO" id="GO:0005737">
    <property type="term" value="C:cytoplasm"/>
    <property type="evidence" value="ECO:0007669"/>
    <property type="project" value="UniProtKB-ARBA"/>
</dbReference>
<proteinExistence type="inferred from homology"/>
<sequence>MNNLEASMFAVIETGSKQYHIKVGDVIKVEQLQGEVGSVIELDKVLSAGDKIGDPLLSNAMIKAEVLEQKKTDKIIVFKKKRRHNYRRKQGHRQLITVLKIKEIVS</sequence>
<dbReference type="AlphaFoldDB" id="A0A0C1R171"/>
<dbReference type="HAMAP" id="MF_01363">
    <property type="entry name" value="Ribosomal_bL21"/>
    <property type="match status" value="1"/>
</dbReference>
<dbReference type="NCBIfam" id="TIGR00061">
    <property type="entry name" value="L21"/>
    <property type="match status" value="1"/>
</dbReference>
<dbReference type="GO" id="GO:0003735">
    <property type="term" value="F:structural constituent of ribosome"/>
    <property type="evidence" value="ECO:0007669"/>
    <property type="project" value="InterPro"/>
</dbReference>
<dbReference type="InterPro" id="IPR001787">
    <property type="entry name" value="Ribosomal_bL21"/>
</dbReference>
<comment type="function">
    <text evidence="4 5">This protein binds to 23S rRNA in the presence of protein L20.</text>
</comment>
<dbReference type="Proteomes" id="UP000031258">
    <property type="component" value="Unassembled WGS sequence"/>
</dbReference>